<dbReference type="InterPro" id="IPR050266">
    <property type="entry name" value="AB_hydrolase_sf"/>
</dbReference>
<name>A0A5M7BUT3_SACHI</name>
<gene>
    <name evidence="3" type="ORF">F1721_19220</name>
</gene>
<dbReference type="EMBL" id="VWPH01000008">
    <property type="protein sequence ID" value="KAA5831947.1"/>
    <property type="molecule type" value="Genomic_DNA"/>
</dbReference>
<dbReference type="PRINTS" id="PR00111">
    <property type="entry name" value="ABHYDROLASE"/>
</dbReference>
<dbReference type="SUPFAM" id="SSF53474">
    <property type="entry name" value="alpha/beta-Hydrolases"/>
    <property type="match status" value="1"/>
</dbReference>
<dbReference type="RefSeq" id="WP_150068086.1">
    <property type="nucleotide sequence ID" value="NZ_JBEPDJ010000001.1"/>
</dbReference>
<dbReference type="AlphaFoldDB" id="A0A5M7BUT3"/>
<dbReference type="InterPro" id="IPR000073">
    <property type="entry name" value="AB_hydrolase_1"/>
</dbReference>
<evidence type="ECO:0000259" key="2">
    <source>
        <dbReference type="Pfam" id="PF00561"/>
    </source>
</evidence>
<sequence>MNAIETTKIPVPDGELYAEVVGSGPPIVLLHAGFLGVQMWDEQLELADEHQLIRYEARSHGRSSTAMRDHHPYQDLLAVLDHFGLESASLVGNSMGGATSLTFALEHPDRVRRMVLFGPGVPPVEFRDPFIIEHHRAQDAAKEAMDAEAYLDALVRYAVDGPHRQPDQVDPELRRRCRDMAMTTIMNHHTATGALLEEDVRSRLEEIAAPTVLVVGELESSDLHRMAGEAARRMPNAELVEFTGCGHMTNNEEPQRANDLIRRHLAG</sequence>
<dbReference type="SMR" id="A0A5M7BUT3"/>
<protein>
    <submittedName>
        <fullName evidence="3">Alpha/beta hydrolase</fullName>
    </submittedName>
</protein>
<evidence type="ECO:0000313" key="3">
    <source>
        <dbReference type="EMBL" id="KAA5831947.1"/>
    </source>
</evidence>
<dbReference type="PANTHER" id="PTHR43798:SF31">
    <property type="entry name" value="AB HYDROLASE SUPERFAMILY PROTEIN YCLE"/>
    <property type="match status" value="1"/>
</dbReference>
<reference evidence="3 4" key="1">
    <citation type="submission" date="2019-09" db="EMBL/GenBank/DDBJ databases">
        <title>Draft genome sequence of the thermophilic Saccharopolyspora hirsuta VKM Ac-666T.</title>
        <authorList>
            <person name="Lobastova T.G."/>
            <person name="Fokina V."/>
            <person name="Bragin E.Y."/>
            <person name="Shtratnikova V.Y."/>
            <person name="Starodumova I.P."/>
            <person name="Tarlachkov S.V."/>
            <person name="Donova M.V."/>
        </authorList>
    </citation>
    <scope>NUCLEOTIDE SEQUENCE [LARGE SCALE GENOMIC DNA]</scope>
    <source>
        <strain evidence="3 4">VKM Ac-666</strain>
    </source>
</reference>
<accession>A0A5M7BUT3</accession>
<dbReference type="Gene3D" id="3.40.50.1820">
    <property type="entry name" value="alpha/beta hydrolase"/>
    <property type="match status" value="1"/>
</dbReference>
<evidence type="ECO:0000256" key="1">
    <source>
        <dbReference type="ARBA" id="ARBA00022801"/>
    </source>
</evidence>
<dbReference type="InterPro" id="IPR029058">
    <property type="entry name" value="AB_hydrolase_fold"/>
</dbReference>
<dbReference type="OrthoDB" id="495620at2"/>
<dbReference type="GO" id="GO:0016020">
    <property type="term" value="C:membrane"/>
    <property type="evidence" value="ECO:0007669"/>
    <property type="project" value="TreeGrafter"/>
</dbReference>
<comment type="caution">
    <text evidence="3">The sequence shown here is derived from an EMBL/GenBank/DDBJ whole genome shotgun (WGS) entry which is preliminary data.</text>
</comment>
<evidence type="ECO:0000313" key="4">
    <source>
        <dbReference type="Proteomes" id="UP000323946"/>
    </source>
</evidence>
<dbReference type="PANTHER" id="PTHR43798">
    <property type="entry name" value="MONOACYLGLYCEROL LIPASE"/>
    <property type="match status" value="1"/>
</dbReference>
<dbReference type="Proteomes" id="UP000323946">
    <property type="component" value="Unassembled WGS sequence"/>
</dbReference>
<keyword evidence="4" id="KW-1185">Reference proteome</keyword>
<proteinExistence type="predicted"/>
<dbReference type="GO" id="GO:0016787">
    <property type="term" value="F:hydrolase activity"/>
    <property type="evidence" value="ECO:0007669"/>
    <property type="project" value="UniProtKB-KW"/>
</dbReference>
<organism evidence="3 4">
    <name type="scientific">Saccharopolyspora hirsuta</name>
    <dbReference type="NCBI Taxonomy" id="1837"/>
    <lineage>
        <taxon>Bacteria</taxon>
        <taxon>Bacillati</taxon>
        <taxon>Actinomycetota</taxon>
        <taxon>Actinomycetes</taxon>
        <taxon>Pseudonocardiales</taxon>
        <taxon>Pseudonocardiaceae</taxon>
        <taxon>Saccharopolyspora</taxon>
    </lineage>
</organism>
<keyword evidence="1 3" id="KW-0378">Hydrolase</keyword>
<feature type="domain" description="AB hydrolase-1" evidence="2">
    <location>
        <begin position="25"/>
        <end position="253"/>
    </location>
</feature>
<dbReference type="Pfam" id="PF00561">
    <property type="entry name" value="Abhydrolase_1"/>
    <property type="match status" value="1"/>
</dbReference>